<comment type="caution">
    <text evidence="1">The sequence shown here is derived from an EMBL/GenBank/DDBJ whole genome shotgun (WGS) entry which is preliminary data.</text>
</comment>
<accession>A0A4Y9S5R6</accession>
<dbReference type="OrthoDB" id="5421259at2"/>
<evidence type="ECO:0000313" key="2">
    <source>
        <dbReference type="Proteomes" id="UP000297729"/>
    </source>
</evidence>
<dbReference type="AlphaFoldDB" id="A0A4Y9S5R6"/>
<protein>
    <submittedName>
        <fullName evidence="1">Uncharacterized protein</fullName>
    </submittedName>
</protein>
<reference evidence="1 2" key="1">
    <citation type="submission" date="2019-03" db="EMBL/GenBank/DDBJ databases">
        <title>Draft Genome Sequence of Duganella callidus sp. nov., a Novel Duganella Species Isolated from Cultivated Soil.</title>
        <authorList>
            <person name="Raths R."/>
            <person name="Peta V."/>
            <person name="Bucking H."/>
        </authorList>
    </citation>
    <scope>NUCLEOTIDE SEQUENCE [LARGE SCALE GENOMIC DNA]</scope>
    <source>
        <strain evidence="1 2">DN04</strain>
    </source>
</reference>
<evidence type="ECO:0000313" key="1">
    <source>
        <dbReference type="EMBL" id="TFW14838.1"/>
    </source>
</evidence>
<keyword evidence="2" id="KW-1185">Reference proteome</keyword>
<organism evidence="1 2">
    <name type="scientific">Duganella callida</name>
    <dbReference type="NCBI Taxonomy" id="2561932"/>
    <lineage>
        <taxon>Bacteria</taxon>
        <taxon>Pseudomonadati</taxon>
        <taxon>Pseudomonadota</taxon>
        <taxon>Betaproteobacteria</taxon>
        <taxon>Burkholderiales</taxon>
        <taxon>Oxalobacteraceae</taxon>
        <taxon>Telluria group</taxon>
        <taxon>Duganella</taxon>
    </lineage>
</organism>
<sequence>MACRMAVSRRAEMGEAGFRHYLQILARQREHVAAVASAERAAKLQEGAENAAAWSALRARAELWMRVPRRTQSPSPLAAAPSSPTPLNLLLPSGPPRARPVSNSRRERYRTYLRQIVAEAGQGGQPPATGPVAAAVQASTLPGRLCGFCGGGCCTKGGEQAYLTAAGMRRLMAERPYLSADAVVDAYLAHVPDSPMAGSCINHTRQGCSLPRDMRSDICNRYACDSLQQLQAALSESAPVQTVLVVRRKQDHWHRAELRVDNAINGRAILREDGTRTVRAA</sequence>
<proteinExistence type="predicted"/>
<name>A0A4Y9S5R6_9BURK</name>
<dbReference type="EMBL" id="SPVG01000263">
    <property type="protein sequence ID" value="TFW14838.1"/>
    <property type="molecule type" value="Genomic_DNA"/>
</dbReference>
<dbReference type="Proteomes" id="UP000297729">
    <property type="component" value="Unassembled WGS sequence"/>
</dbReference>
<gene>
    <name evidence="1" type="ORF">E4L98_27380</name>
</gene>
<dbReference type="RefSeq" id="WP_135204702.1">
    <property type="nucleotide sequence ID" value="NZ_SPVG01000263.1"/>
</dbReference>